<evidence type="ECO:0000313" key="3">
    <source>
        <dbReference type="Proteomes" id="UP001519504"/>
    </source>
</evidence>
<accession>A0ABS5QYP9</accession>
<reference evidence="2 3" key="1">
    <citation type="submission" date="2020-02" db="EMBL/GenBank/DDBJ databases">
        <title>Fructobacillus sp. isolated from paper mulberry of Taiwan.</title>
        <authorList>
            <person name="Lin S.-T."/>
        </authorList>
    </citation>
    <scope>NUCLEOTIDE SEQUENCE [LARGE SCALE GENOMIC DNA]</scope>
    <source>
        <strain evidence="2 3">M2-14</strain>
    </source>
</reference>
<name>A0ABS5QYP9_9LACO</name>
<gene>
    <name evidence="2" type="ORF">G6R29_01555</name>
</gene>
<dbReference type="SUPFAM" id="SSF63411">
    <property type="entry name" value="LuxS/MPP-like metallohydrolase"/>
    <property type="match status" value="2"/>
</dbReference>
<evidence type="ECO:0000313" key="2">
    <source>
        <dbReference type="EMBL" id="MBS9338320.1"/>
    </source>
</evidence>
<protein>
    <submittedName>
        <fullName evidence="2">Insulinase family protein</fullName>
    </submittedName>
</protein>
<dbReference type="InterPro" id="IPR011249">
    <property type="entry name" value="Metalloenz_LuxS/M16"/>
</dbReference>
<dbReference type="RefSeq" id="WP_213808607.1">
    <property type="nucleotide sequence ID" value="NZ_JAAMFK010000002.1"/>
</dbReference>
<evidence type="ECO:0000259" key="1">
    <source>
        <dbReference type="Pfam" id="PF05193"/>
    </source>
</evidence>
<dbReference type="Proteomes" id="UP001519504">
    <property type="component" value="Unassembled WGS sequence"/>
</dbReference>
<dbReference type="PANTHER" id="PTHR11851">
    <property type="entry name" value="METALLOPROTEASE"/>
    <property type="match status" value="1"/>
</dbReference>
<comment type="caution">
    <text evidence="2">The sequence shown here is derived from an EMBL/GenBank/DDBJ whole genome shotgun (WGS) entry which is preliminary data.</text>
</comment>
<dbReference type="Gene3D" id="3.30.830.10">
    <property type="entry name" value="Metalloenzyme, LuxS/M16 peptidase-like"/>
    <property type="match status" value="2"/>
</dbReference>
<sequence>MLAKWQEQGFLTTVNDSQKGNVNTVMVAFARPAKKGQTTERALLSYLLAVCSKTYQNQQEVSQKLMDLYGATYAVKVLSYGDQNLLLLSLTFVKEELLKDENLVQAALDFLKDMLFGFDLDLLKSEPDMVEAERKNLKQAILSRLDDKVQLALDEARKLVFVDKSLQESILGDVKTLDSLTLSDLKRAYEDMLTEDTRLFSCSGSLDKDVLQQNLRTWPDQENEQAVRYAEKGELASFSSKAIEKEGLGQAALIMNYQLHFNQEELGSLVVLNALFGGTAASRLFREVREKQSLVYNISSRLQADLNLMTVVAECPKDKVDKVKVLVNQELDDLANQNISDDELNRAKQAVLNDRLIRLDSPTFVNLEALLKMLQKEPLDNEQLLNAVKSASSSSLADLATRIKAQSTFVLSGKEA</sequence>
<feature type="domain" description="Peptidase M16 C-terminal" evidence="1">
    <location>
        <begin position="179"/>
        <end position="350"/>
    </location>
</feature>
<dbReference type="InterPro" id="IPR050361">
    <property type="entry name" value="MPP/UQCRC_Complex"/>
</dbReference>
<dbReference type="PANTHER" id="PTHR11851:SF186">
    <property type="entry name" value="INACTIVE METALLOPROTEASE YMFF-RELATED"/>
    <property type="match status" value="1"/>
</dbReference>
<dbReference type="InterPro" id="IPR007863">
    <property type="entry name" value="Peptidase_M16_C"/>
</dbReference>
<dbReference type="EMBL" id="JAAMFK010000002">
    <property type="protein sequence ID" value="MBS9338320.1"/>
    <property type="molecule type" value="Genomic_DNA"/>
</dbReference>
<keyword evidence="3" id="KW-1185">Reference proteome</keyword>
<organism evidence="2 3">
    <name type="scientific">Fructobacillus broussonetiae</name>
    <dbReference type="NCBI Taxonomy" id="2713173"/>
    <lineage>
        <taxon>Bacteria</taxon>
        <taxon>Bacillati</taxon>
        <taxon>Bacillota</taxon>
        <taxon>Bacilli</taxon>
        <taxon>Lactobacillales</taxon>
        <taxon>Lactobacillaceae</taxon>
        <taxon>Fructobacillus</taxon>
    </lineage>
</organism>
<dbReference type="Pfam" id="PF05193">
    <property type="entry name" value="Peptidase_M16_C"/>
    <property type="match status" value="1"/>
</dbReference>
<proteinExistence type="predicted"/>